<reference evidence="8 9" key="1">
    <citation type="submission" date="2016-10" db="EMBL/GenBank/DDBJ databases">
        <authorList>
            <person name="de Groot N.N."/>
        </authorList>
    </citation>
    <scope>NUCLEOTIDE SEQUENCE [LARGE SCALE GENOMIC DNA]</scope>
    <source>
        <strain evidence="8 9">DSM 23995</strain>
    </source>
</reference>
<dbReference type="PANTHER" id="PTHR38459">
    <property type="entry name" value="PROPHAGE BACTOPRENOL-LINKED GLUCOSE TRANSLOCASE HOMOLOG"/>
    <property type="match status" value="1"/>
</dbReference>
<gene>
    <name evidence="8" type="ORF">SAMN05192532_102464</name>
</gene>
<dbReference type="Pfam" id="PF04138">
    <property type="entry name" value="GtrA_DPMS_TM"/>
    <property type="match status" value="1"/>
</dbReference>
<dbReference type="GO" id="GO:0000271">
    <property type="term" value="P:polysaccharide biosynthetic process"/>
    <property type="evidence" value="ECO:0007669"/>
    <property type="project" value="InterPro"/>
</dbReference>
<dbReference type="Proteomes" id="UP000199516">
    <property type="component" value="Unassembled WGS sequence"/>
</dbReference>
<feature type="transmembrane region" description="Helical" evidence="6">
    <location>
        <begin position="118"/>
        <end position="136"/>
    </location>
</feature>
<dbReference type="PANTHER" id="PTHR38459:SF1">
    <property type="entry name" value="PROPHAGE BACTOPRENOL-LINKED GLUCOSE TRANSLOCASE HOMOLOG"/>
    <property type="match status" value="1"/>
</dbReference>
<evidence type="ECO:0000256" key="3">
    <source>
        <dbReference type="ARBA" id="ARBA00022692"/>
    </source>
</evidence>
<organism evidence="8 9">
    <name type="scientific">Alteribacillus iranensis</name>
    <dbReference type="NCBI Taxonomy" id="930128"/>
    <lineage>
        <taxon>Bacteria</taxon>
        <taxon>Bacillati</taxon>
        <taxon>Bacillota</taxon>
        <taxon>Bacilli</taxon>
        <taxon>Bacillales</taxon>
        <taxon>Bacillaceae</taxon>
        <taxon>Alteribacillus</taxon>
    </lineage>
</organism>
<feature type="transmembrane region" description="Helical" evidence="6">
    <location>
        <begin position="36"/>
        <end position="55"/>
    </location>
</feature>
<evidence type="ECO:0000256" key="4">
    <source>
        <dbReference type="ARBA" id="ARBA00022989"/>
    </source>
</evidence>
<feature type="transmembrane region" description="Helical" evidence="6">
    <location>
        <begin position="75"/>
        <end position="98"/>
    </location>
</feature>
<name>A0A1I2BRG8_9BACI</name>
<sequence>MKKQVFQFSSIGVLNAIIDIGVLNLLLWIWPTTDNTSLFFFNSIAYFLAIANSYYWNARFTFYRFSDFGWKEKSLFLLQAIIAWLVNNFVFIAILHLFSEQAYLPIPAFLSQNIAKGLAMFLSFTSSFFMMKYGVFRSREQAESKRREKQHFFMR</sequence>
<dbReference type="EMBL" id="FONT01000002">
    <property type="protein sequence ID" value="SFE58694.1"/>
    <property type="molecule type" value="Genomic_DNA"/>
</dbReference>
<comment type="similarity">
    <text evidence="2">Belongs to the GtrA family.</text>
</comment>
<dbReference type="InterPro" id="IPR007267">
    <property type="entry name" value="GtrA_DPMS_TM"/>
</dbReference>
<evidence type="ECO:0000256" key="2">
    <source>
        <dbReference type="ARBA" id="ARBA00009399"/>
    </source>
</evidence>
<dbReference type="OrthoDB" id="9812049at2"/>
<keyword evidence="9" id="KW-1185">Reference proteome</keyword>
<dbReference type="AlphaFoldDB" id="A0A1I2BRG8"/>
<evidence type="ECO:0000256" key="1">
    <source>
        <dbReference type="ARBA" id="ARBA00004141"/>
    </source>
</evidence>
<dbReference type="InterPro" id="IPR051401">
    <property type="entry name" value="GtrA_CellWall_Glycosyl"/>
</dbReference>
<keyword evidence="4 6" id="KW-1133">Transmembrane helix</keyword>
<protein>
    <submittedName>
        <fullName evidence="8">Putative flippase GtrA (Transmembrane translocase of bactoprenol-linked glucose)</fullName>
    </submittedName>
</protein>
<dbReference type="RefSeq" id="WP_091659063.1">
    <property type="nucleotide sequence ID" value="NZ_FONT01000002.1"/>
</dbReference>
<evidence type="ECO:0000313" key="8">
    <source>
        <dbReference type="EMBL" id="SFE58694.1"/>
    </source>
</evidence>
<evidence type="ECO:0000259" key="7">
    <source>
        <dbReference type="Pfam" id="PF04138"/>
    </source>
</evidence>
<comment type="subcellular location">
    <subcellularLocation>
        <location evidence="1">Membrane</location>
        <topology evidence="1">Multi-pass membrane protein</topology>
    </subcellularLocation>
</comment>
<accession>A0A1I2BRG8</accession>
<dbReference type="STRING" id="930128.SAMN05192532_102464"/>
<evidence type="ECO:0000313" key="9">
    <source>
        <dbReference type="Proteomes" id="UP000199516"/>
    </source>
</evidence>
<feature type="transmembrane region" description="Helical" evidence="6">
    <location>
        <begin position="12"/>
        <end position="30"/>
    </location>
</feature>
<keyword evidence="5 6" id="KW-0472">Membrane</keyword>
<feature type="domain" description="GtrA/DPMS transmembrane" evidence="7">
    <location>
        <begin position="7"/>
        <end position="101"/>
    </location>
</feature>
<evidence type="ECO:0000256" key="5">
    <source>
        <dbReference type="ARBA" id="ARBA00023136"/>
    </source>
</evidence>
<keyword evidence="3 6" id="KW-0812">Transmembrane</keyword>
<evidence type="ECO:0000256" key="6">
    <source>
        <dbReference type="SAM" id="Phobius"/>
    </source>
</evidence>
<proteinExistence type="inferred from homology"/>
<dbReference type="GO" id="GO:0005886">
    <property type="term" value="C:plasma membrane"/>
    <property type="evidence" value="ECO:0007669"/>
    <property type="project" value="TreeGrafter"/>
</dbReference>